<feature type="region of interest" description="Disordered" evidence="1">
    <location>
        <begin position="240"/>
        <end position="357"/>
    </location>
</feature>
<feature type="compositionally biased region" description="Polar residues" evidence="1">
    <location>
        <begin position="42"/>
        <end position="66"/>
    </location>
</feature>
<gene>
    <name evidence="3" type="ORF">ASCRUDRAFT_74628</name>
</gene>
<dbReference type="InterPro" id="IPR043198">
    <property type="entry name" value="Cyclin/Ssn8"/>
</dbReference>
<feature type="compositionally biased region" description="Polar residues" evidence="1">
    <location>
        <begin position="247"/>
        <end position="261"/>
    </location>
</feature>
<evidence type="ECO:0000313" key="4">
    <source>
        <dbReference type="Proteomes" id="UP000095038"/>
    </source>
</evidence>
<feature type="compositionally biased region" description="Basic and acidic residues" evidence="1">
    <location>
        <begin position="262"/>
        <end position="284"/>
    </location>
</feature>
<feature type="region of interest" description="Disordered" evidence="1">
    <location>
        <begin position="1"/>
        <end position="126"/>
    </location>
</feature>
<dbReference type="EMBL" id="KV454477">
    <property type="protein sequence ID" value="ODV62188.1"/>
    <property type="molecule type" value="Genomic_DNA"/>
</dbReference>
<name>A0A1D2VKT4_9ASCO</name>
<feature type="compositionally biased region" description="Low complexity" evidence="1">
    <location>
        <begin position="108"/>
        <end position="123"/>
    </location>
</feature>
<reference evidence="4" key="1">
    <citation type="submission" date="2016-05" db="EMBL/GenBank/DDBJ databases">
        <title>Comparative genomics of biotechnologically important yeasts.</title>
        <authorList>
            <consortium name="DOE Joint Genome Institute"/>
            <person name="Riley R."/>
            <person name="Haridas S."/>
            <person name="Wolfe K.H."/>
            <person name="Lopes M.R."/>
            <person name="Hittinger C.T."/>
            <person name="Goker M."/>
            <person name="Salamov A."/>
            <person name="Wisecaver J."/>
            <person name="Long T.M."/>
            <person name="Aerts A.L."/>
            <person name="Barry K."/>
            <person name="Choi C."/>
            <person name="Clum A."/>
            <person name="Coughlan A.Y."/>
            <person name="Deshpande S."/>
            <person name="Douglass A.P."/>
            <person name="Hanson S.J."/>
            <person name="Klenk H.-P."/>
            <person name="Labutti K."/>
            <person name="Lapidus A."/>
            <person name="Lindquist E."/>
            <person name="Lipzen A."/>
            <person name="Meier-Kolthoff J.P."/>
            <person name="Ohm R.A."/>
            <person name="Otillar R.P."/>
            <person name="Pangilinan J."/>
            <person name="Peng Y."/>
            <person name="Rokas A."/>
            <person name="Rosa C.A."/>
            <person name="Scheuner C."/>
            <person name="Sibirny A.A."/>
            <person name="Slot J.C."/>
            <person name="Stielow J.B."/>
            <person name="Sun H."/>
            <person name="Kurtzman C.P."/>
            <person name="Blackwell M."/>
            <person name="Grigoriev I.V."/>
            <person name="Jeffries T.W."/>
        </authorList>
    </citation>
    <scope>NUCLEOTIDE SEQUENCE [LARGE SCALE GENOMIC DNA]</scope>
    <source>
        <strain evidence="4">DSM 1968</strain>
    </source>
</reference>
<dbReference type="InterPro" id="IPR036915">
    <property type="entry name" value="Cyclin-like_sf"/>
</dbReference>
<feature type="region of interest" description="Disordered" evidence="1">
    <location>
        <begin position="152"/>
        <end position="204"/>
    </location>
</feature>
<feature type="compositionally biased region" description="Low complexity" evidence="1">
    <location>
        <begin position="27"/>
        <end position="37"/>
    </location>
</feature>
<feature type="domain" description="Cyclin N-terminal" evidence="2">
    <location>
        <begin position="395"/>
        <end position="515"/>
    </location>
</feature>
<keyword evidence="4" id="KW-1185">Reference proteome</keyword>
<dbReference type="RefSeq" id="XP_020048495.1">
    <property type="nucleotide sequence ID" value="XM_020192763.1"/>
</dbReference>
<protein>
    <recommendedName>
        <fullName evidence="2">Cyclin N-terminal domain-containing protein</fullName>
    </recommendedName>
</protein>
<dbReference type="GO" id="GO:0006357">
    <property type="term" value="P:regulation of transcription by RNA polymerase II"/>
    <property type="evidence" value="ECO:0007669"/>
    <property type="project" value="InterPro"/>
</dbReference>
<dbReference type="STRING" id="1344418.A0A1D2VKT4"/>
<evidence type="ECO:0000259" key="2">
    <source>
        <dbReference type="Pfam" id="PF00134"/>
    </source>
</evidence>
<dbReference type="SUPFAM" id="SSF47954">
    <property type="entry name" value="Cyclin-like"/>
    <property type="match status" value="1"/>
</dbReference>
<evidence type="ECO:0000256" key="1">
    <source>
        <dbReference type="SAM" id="MobiDB-lite"/>
    </source>
</evidence>
<feature type="compositionally biased region" description="Basic and acidic residues" evidence="1">
    <location>
        <begin position="160"/>
        <end position="174"/>
    </location>
</feature>
<evidence type="ECO:0000313" key="3">
    <source>
        <dbReference type="EMBL" id="ODV62188.1"/>
    </source>
</evidence>
<dbReference type="Proteomes" id="UP000095038">
    <property type="component" value="Unassembled WGS sequence"/>
</dbReference>
<dbReference type="InParanoid" id="A0A1D2VKT4"/>
<proteinExistence type="predicted"/>
<dbReference type="InterPro" id="IPR006671">
    <property type="entry name" value="Cyclin_N"/>
</dbReference>
<dbReference type="Gene3D" id="1.10.472.10">
    <property type="entry name" value="Cyclin-like"/>
    <property type="match status" value="1"/>
</dbReference>
<dbReference type="AlphaFoldDB" id="A0A1D2VKT4"/>
<dbReference type="OrthoDB" id="25002at2759"/>
<organism evidence="3 4">
    <name type="scientific">Ascoidea rubescens DSM 1968</name>
    <dbReference type="NCBI Taxonomy" id="1344418"/>
    <lineage>
        <taxon>Eukaryota</taxon>
        <taxon>Fungi</taxon>
        <taxon>Dikarya</taxon>
        <taxon>Ascomycota</taxon>
        <taxon>Saccharomycotina</taxon>
        <taxon>Saccharomycetes</taxon>
        <taxon>Ascoideaceae</taxon>
        <taxon>Ascoidea</taxon>
    </lineage>
</organism>
<sequence length="661" mass="76556">MESVNTNPFPAAASRSRSMTRSRPVSKSRPSSGSPSRNPKRQSFSPNHNSSNVEHAEPQGSNSNAFGHSRSRAHYEDKVGFPSFPASLPPVPTTNFQPEKKSNGKVINSGNGSNYNRNSNNFNTTQQYDNFSTYENAVDYYDNYDNFYNSNNYSNSQNHFDSKSRKYSGNRDQRQATYSQGESESHKSNKSYSKKYSTFHGFNNGPSNNYRGSSYFDQGFPNQDKYNDDYLKKHYKRNYPRAEDKSISNYNSKHNTNFSNKFNKEPTARLDIQNKTENKPKIDYDVSNSKLDQPGNYLEMPKLPLNPSSKSPKPSSKAIVNNKSKENSHIAQNSLQHQYKKQDSPNNYQPQKPKPQVRNDLWPEVIDLPENNWFFVPNDLEKKAPSILSRMSNEHELAQRYNGVENIFKLANHLRLVRHTVLAASIMFHRFYMIKTFQNYDYHIMAPTFTFIATKTEENHRGLENIALAATSVNSKRSKPPINNEKLKSMKEYWSYKDRIKINEEIALEVLCFDLNFDFPDNVISNVFQKELEEMKKNNCNSEDHLTMKNKFERIFADAKLILDKLIHFPVSVLYNHEEIAAICIIYSLSLQKQFQLPSYFFKKHFPSIKATRLEEISNNILKMYKKLVKFNLFNPETFKFPSLTVEEIVILSGGHDQDDL</sequence>
<dbReference type="GO" id="GO:0016538">
    <property type="term" value="F:cyclin-dependent protein serine/threonine kinase regulator activity"/>
    <property type="evidence" value="ECO:0007669"/>
    <property type="project" value="InterPro"/>
</dbReference>
<dbReference type="PANTHER" id="PTHR10026">
    <property type="entry name" value="CYCLIN"/>
    <property type="match status" value="1"/>
</dbReference>
<accession>A0A1D2VKT4</accession>
<feature type="compositionally biased region" description="Low complexity" evidence="1">
    <location>
        <begin position="301"/>
        <end position="317"/>
    </location>
</feature>
<dbReference type="GeneID" id="30966399"/>
<dbReference type="Pfam" id="PF00134">
    <property type="entry name" value="Cyclin_N"/>
    <property type="match status" value="1"/>
</dbReference>